<comment type="caution">
    <text evidence="1">The sequence shown here is derived from an EMBL/GenBank/DDBJ whole genome shotgun (WGS) entry which is preliminary data.</text>
</comment>
<organism evidence="1 2">
    <name type="scientific">Leucothrix pacifica</name>
    <dbReference type="NCBI Taxonomy" id="1247513"/>
    <lineage>
        <taxon>Bacteria</taxon>
        <taxon>Pseudomonadati</taxon>
        <taxon>Pseudomonadota</taxon>
        <taxon>Gammaproteobacteria</taxon>
        <taxon>Thiotrichales</taxon>
        <taxon>Thiotrichaceae</taxon>
        <taxon>Leucothrix</taxon>
    </lineage>
</organism>
<evidence type="ECO:0008006" key="3">
    <source>
        <dbReference type="Google" id="ProtNLM"/>
    </source>
</evidence>
<evidence type="ECO:0000313" key="1">
    <source>
        <dbReference type="EMBL" id="PWQ99858.1"/>
    </source>
</evidence>
<reference evidence="1 2" key="1">
    <citation type="submission" date="2018-05" db="EMBL/GenBank/DDBJ databases">
        <title>Leucothrix arctica sp. nov., isolated from Arctic seawater.</title>
        <authorList>
            <person name="Choi A."/>
            <person name="Baek K."/>
        </authorList>
    </citation>
    <scope>NUCLEOTIDE SEQUENCE [LARGE SCALE GENOMIC DNA]</scope>
    <source>
        <strain evidence="1 2">JCM 18388</strain>
    </source>
</reference>
<accession>A0A317CMT3</accession>
<gene>
    <name evidence="1" type="ORF">DKW60_05130</name>
</gene>
<sequence length="78" mass="8799">MKELMAKSNQLGMCTFDQALFHMIDAGMITVQEGMRNADSINDLRLKLKLHSRKSKGGDFFKGTDDLSIEEIYDEAAQ</sequence>
<evidence type="ECO:0000313" key="2">
    <source>
        <dbReference type="Proteomes" id="UP000245539"/>
    </source>
</evidence>
<dbReference type="AlphaFoldDB" id="A0A317CMT3"/>
<name>A0A317CMT3_9GAMM</name>
<keyword evidence="2" id="KW-1185">Reference proteome</keyword>
<proteinExistence type="predicted"/>
<dbReference type="Proteomes" id="UP000245539">
    <property type="component" value="Unassembled WGS sequence"/>
</dbReference>
<protein>
    <recommendedName>
        <fullName evidence="3">Type IV pili twitching motility protein PilT</fullName>
    </recommendedName>
</protein>
<dbReference type="EMBL" id="QGKM01000008">
    <property type="protein sequence ID" value="PWQ99858.1"/>
    <property type="molecule type" value="Genomic_DNA"/>
</dbReference>